<evidence type="ECO:0000256" key="13">
    <source>
        <dbReference type="HAMAP-Rule" id="MF_00184"/>
    </source>
</evidence>
<dbReference type="Gene3D" id="3.30.54.20">
    <property type="match status" value="1"/>
</dbReference>
<feature type="domain" description="TGS" evidence="15">
    <location>
        <begin position="1"/>
        <end position="61"/>
    </location>
</feature>
<evidence type="ECO:0000256" key="10">
    <source>
        <dbReference type="ARBA" id="ARBA00022917"/>
    </source>
</evidence>
<keyword evidence="9 13" id="KW-0694">RNA-binding</keyword>
<feature type="domain" description="Aminoacyl-transfer RNA synthetases class-II family profile" evidence="14">
    <location>
        <begin position="261"/>
        <end position="533"/>
    </location>
</feature>
<evidence type="ECO:0000256" key="3">
    <source>
        <dbReference type="ARBA" id="ARBA00022555"/>
    </source>
</evidence>
<keyword evidence="10 13" id="KW-0648">Protein biosynthesis</keyword>
<keyword evidence="6 13" id="KW-0547">Nucleotide-binding</keyword>
<dbReference type="SUPFAM" id="SSF55681">
    <property type="entry name" value="Class II aaRS and biotin synthetases"/>
    <property type="match status" value="1"/>
</dbReference>
<dbReference type="InterPro" id="IPR036621">
    <property type="entry name" value="Anticodon-bd_dom_sf"/>
</dbReference>
<dbReference type="InterPro" id="IPR047246">
    <property type="entry name" value="ThrRS_anticodon"/>
</dbReference>
<dbReference type="Gene3D" id="3.40.50.800">
    <property type="entry name" value="Anticodon-binding domain"/>
    <property type="match status" value="1"/>
</dbReference>
<evidence type="ECO:0000256" key="9">
    <source>
        <dbReference type="ARBA" id="ARBA00022884"/>
    </source>
</evidence>
<protein>
    <recommendedName>
        <fullName evidence="13">Threonine--tRNA ligase</fullName>
        <ecNumber evidence="13">6.1.1.3</ecNumber>
    </recommendedName>
    <alternativeName>
        <fullName evidence="13">Threonyl-tRNA synthetase</fullName>
        <shortName evidence="13">ThrRS</shortName>
    </alternativeName>
</protein>
<dbReference type="RefSeq" id="WP_310341692.1">
    <property type="nucleotide sequence ID" value="NZ_JAVDXQ010000001.1"/>
</dbReference>
<dbReference type="Pfam" id="PF00587">
    <property type="entry name" value="tRNA-synt_2b"/>
    <property type="match status" value="1"/>
</dbReference>
<dbReference type="InterPro" id="IPR033728">
    <property type="entry name" value="ThrRS_core"/>
</dbReference>
<keyword evidence="4 13" id="KW-0436">Ligase</keyword>
<dbReference type="CDD" id="cd00771">
    <property type="entry name" value="ThrRS_core"/>
    <property type="match status" value="1"/>
</dbReference>
<dbReference type="SUPFAM" id="SSF52954">
    <property type="entry name" value="Class II aaRS ABD-related"/>
    <property type="match status" value="1"/>
</dbReference>
<keyword evidence="7 13" id="KW-0862">Zinc</keyword>
<proteinExistence type="inferred from homology"/>
<dbReference type="EC" id="6.1.1.3" evidence="13"/>
<keyword evidence="3 13" id="KW-0820">tRNA-binding</keyword>
<evidence type="ECO:0000256" key="8">
    <source>
        <dbReference type="ARBA" id="ARBA00022840"/>
    </source>
</evidence>
<dbReference type="Gene3D" id="3.30.980.10">
    <property type="entry name" value="Threonyl-trna Synthetase, Chain A, domain 2"/>
    <property type="match status" value="1"/>
</dbReference>
<feature type="binding site" evidence="13">
    <location>
        <position position="384"/>
    </location>
    <ligand>
        <name>Zn(2+)</name>
        <dbReference type="ChEBI" id="CHEBI:29105"/>
        <note>catalytic</note>
    </ligand>
</feature>
<evidence type="ECO:0000256" key="1">
    <source>
        <dbReference type="ARBA" id="ARBA00008226"/>
    </source>
</evidence>
<comment type="cofactor">
    <cofactor evidence="13">
        <name>Zn(2+)</name>
        <dbReference type="ChEBI" id="CHEBI:29105"/>
    </cofactor>
    <text evidence="13">Binds 1 zinc ion per subunit.</text>
</comment>
<dbReference type="PANTHER" id="PTHR11451">
    <property type="entry name" value="THREONINE-TRNA LIGASE"/>
    <property type="match status" value="1"/>
</dbReference>
<evidence type="ECO:0000256" key="11">
    <source>
        <dbReference type="ARBA" id="ARBA00023146"/>
    </source>
</evidence>
<reference evidence="16 17" key="1">
    <citation type="submission" date="2023-07" db="EMBL/GenBank/DDBJ databases">
        <title>Sorghum-associated microbial communities from plants grown in Nebraska, USA.</title>
        <authorList>
            <person name="Schachtman D."/>
        </authorList>
    </citation>
    <scope>NUCLEOTIDE SEQUENCE [LARGE SCALE GENOMIC DNA]</scope>
    <source>
        <strain evidence="16 17">BE310</strain>
    </source>
</reference>
<dbReference type="Pfam" id="PF02824">
    <property type="entry name" value="TGS"/>
    <property type="match status" value="1"/>
</dbReference>
<dbReference type="PROSITE" id="PS50862">
    <property type="entry name" value="AA_TRNA_LIGASE_II"/>
    <property type="match status" value="1"/>
</dbReference>
<evidence type="ECO:0000259" key="14">
    <source>
        <dbReference type="PROSITE" id="PS50862"/>
    </source>
</evidence>
<keyword evidence="11 13" id="KW-0030">Aminoacyl-tRNA synthetase</keyword>
<feature type="binding site" evidence="13">
    <location>
        <position position="510"/>
    </location>
    <ligand>
        <name>Zn(2+)</name>
        <dbReference type="ChEBI" id="CHEBI:29105"/>
        <note>catalytic</note>
    </ligand>
</feature>
<evidence type="ECO:0000256" key="12">
    <source>
        <dbReference type="ARBA" id="ARBA00049515"/>
    </source>
</evidence>
<comment type="catalytic activity">
    <reaction evidence="12 13">
        <text>tRNA(Thr) + L-threonine + ATP = L-threonyl-tRNA(Thr) + AMP + diphosphate + H(+)</text>
        <dbReference type="Rhea" id="RHEA:24624"/>
        <dbReference type="Rhea" id="RHEA-COMP:9670"/>
        <dbReference type="Rhea" id="RHEA-COMP:9704"/>
        <dbReference type="ChEBI" id="CHEBI:15378"/>
        <dbReference type="ChEBI" id="CHEBI:30616"/>
        <dbReference type="ChEBI" id="CHEBI:33019"/>
        <dbReference type="ChEBI" id="CHEBI:57926"/>
        <dbReference type="ChEBI" id="CHEBI:78442"/>
        <dbReference type="ChEBI" id="CHEBI:78534"/>
        <dbReference type="ChEBI" id="CHEBI:456215"/>
        <dbReference type="EC" id="6.1.1.3"/>
    </reaction>
</comment>
<dbReference type="Gene3D" id="3.30.930.10">
    <property type="entry name" value="Bira Bifunctional Protein, Domain 2"/>
    <property type="match status" value="1"/>
</dbReference>
<dbReference type="InterPro" id="IPR045864">
    <property type="entry name" value="aa-tRNA-synth_II/BPL/LPL"/>
</dbReference>
<dbReference type="InterPro" id="IPR012675">
    <property type="entry name" value="Beta-grasp_dom_sf"/>
</dbReference>
<name>A0ABU1Z5T0_9BURK</name>
<dbReference type="CDD" id="cd00860">
    <property type="entry name" value="ThrRS_anticodon"/>
    <property type="match status" value="1"/>
</dbReference>
<dbReference type="NCBIfam" id="TIGR00418">
    <property type="entry name" value="thrS"/>
    <property type="match status" value="1"/>
</dbReference>
<dbReference type="CDD" id="cd01667">
    <property type="entry name" value="TGS_ThrRS"/>
    <property type="match status" value="1"/>
</dbReference>
<dbReference type="InterPro" id="IPR012947">
    <property type="entry name" value="tRNA_SAD"/>
</dbReference>
<comment type="subunit">
    <text evidence="13">Homodimer.</text>
</comment>
<dbReference type="InterPro" id="IPR002314">
    <property type="entry name" value="aa-tRNA-synt_IIb"/>
</dbReference>
<dbReference type="SUPFAM" id="SSF55186">
    <property type="entry name" value="ThrRS/AlaRS common domain"/>
    <property type="match status" value="1"/>
</dbReference>
<keyword evidence="5 13" id="KW-0479">Metal-binding</keyword>
<dbReference type="InterPro" id="IPR012676">
    <property type="entry name" value="TGS-like"/>
</dbReference>
<dbReference type="PROSITE" id="PS51880">
    <property type="entry name" value="TGS"/>
    <property type="match status" value="1"/>
</dbReference>
<keyword evidence="17" id="KW-1185">Reference proteome</keyword>
<sequence>MISIQLPDGSRREYPAPLSVGDVAASIGAGLAKAALGGKVDGKVVDLSHVIDHDAQVAIVTDKDADGLELIRHSTAHLLAYAVKSLYPEAQVTIGPVIENGFYYDFAYKRPFTPEDLAAIEAKMAELAKKDEKVSRRVLPRDEAVTHFKAMGEAYKAEIIESIPADQDVSLYAEGAFEDLCRGPHVPSTGKLKHFKLMKVAGAYWRGDHRNEQLQRIYGTAWATKDDLQKYLTMLEEAEKRDHRKLGKELDLFHIDEHAPGVVFWHPKGWTVWQEVEQYMRRVYRDNGYQEVKGPQLLDRTLWEASGHWEKYKDNMFTTESEKRDYALKPMNCPGHILIFKHGVKSYRDLPLRYGEFGQCHRNEPTGGLHGIMRVRGFTQDDGHIFCTEDQILPECVAYTALLQKVYKDFGFTDIIYKVATRPEARIGSDEVWDKAEHALMESLRASGVEFEVAPGDGAFYGPKIEYTLKDALGRQWQCGTMQVDFSMPGRLGAEFVDEDGQHKHPVMLHRAIVGSLERFIGILIEQHAGALPIWLAPTQVVVANITDSQADYVSEIVKSLQKQGVRAQADLRNEKITYKIRQHSMQKLPYILVVGDKEKANGSVAVRARGNQDLGVMPLQDFLNRISADVTNKV</sequence>
<evidence type="ECO:0000313" key="16">
    <source>
        <dbReference type="EMBL" id="MDR7295381.1"/>
    </source>
</evidence>
<dbReference type="Gene3D" id="3.10.20.30">
    <property type="match status" value="1"/>
</dbReference>
<comment type="subcellular location">
    <subcellularLocation>
        <location evidence="13">Cytoplasm</location>
    </subcellularLocation>
</comment>
<evidence type="ECO:0000256" key="4">
    <source>
        <dbReference type="ARBA" id="ARBA00022598"/>
    </source>
</evidence>
<dbReference type="InterPro" id="IPR006195">
    <property type="entry name" value="aa-tRNA-synth_II"/>
</dbReference>
<comment type="similarity">
    <text evidence="1 13">Belongs to the class-II aminoacyl-tRNA synthetase family.</text>
</comment>
<evidence type="ECO:0000256" key="7">
    <source>
        <dbReference type="ARBA" id="ARBA00022833"/>
    </source>
</evidence>
<dbReference type="SMART" id="SM00863">
    <property type="entry name" value="tRNA_SAD"/>
    <property type="match status" value="1"/>
</dbReference>
<dbReference type="GO" id="GO:0004829">
    <property type="term" value="F:threonine-tRNA ligase activity"/>
    <property type="evidence" value="ECO:0007669"/>
    <property type="project" value="UniProtKB-EC"/>
</dbReference>
<evidence type="ECO:0000256" key="2">
    <source>
        <dbReference type="ARBA" id="ARBA00022490"/>
    </source>
</evidence>
<dbReference type="HAMAP" id="MF_00184">
    <property type="entry name" value="Thr_tRNA_synth"/>
    <property type="match status" value="1"/>
</dbReference>
<evidence type="ECO:0000313" key="17">
    <source>
        <dbReference type="Proteomes" id="UP001180536"/>
    </source>
</evidence>
<feature type="binding site" evidence="13">
    <location>
        <position position="333"/>
    </location>
    <ligand>
        <name>Zn(2+)</name>
        <dbReference type="ChEBI" id="CHEBI:29105"/>
        <note>catalytic</note>
    </ligand>
</feature>
<evidence type="ECO:0000259" key="15">
    <source>
        <dbReference type="PROSITE" id="PS51880"/>
    </source>
</evidence>
<feature type="region of interest" description="Catalytic" evidence="13">
    <location>
        <begin position="242"/>
        <end position="533"/>
    </location>
</feature>
<dbReference type="EMBL" id="JAVDXQ010000001">
    <property type="protein sequence ID" value="MDR7295381.1"/>
    <property type="molecule type" value="Genomic_DNA"/>
</dbReference>
<dbReference type="InterPro" id="IPR002320">
    <property type="entry name" value="Thr-tRNA-ligase_IIa"/>
</dbReference>
<dbReference type="PRINTS" id="PR01047">
    <property type="entry name" value="TRNASYNTHTHR"/>
</dbReference>
<dbReference type="InterPro" id="IPR004095">
    <property type="entry name" value="TGS"/>
</dbReference>
<dbReference type="Pfam" id="PF03129">
    <property type="entry name" value="HGTP_anticodon"/>
    <property type="match status" value="1"/>
</dbReference>
<dbReference type="SUPFAM" id="SSF81271">
    <property type="entry name" value="TGS-like"/>
    <property type="match status" value="1"/>
</dbReference>
<organism evidence="16 17">
    <name type="scientific">Pelomonas aquatica</name>
    <dbReference type="NCBI Taxonomy" id="431058"/>
    <lineage>
        <taxon>Bacteria</taxon>
        <taxon>Pseudomonadati</taxon>
        <taxon>Pseudomonadota</taxon>
        <taxon>Betaproteobacteria</taxon>
        <taxon>Burkholderiales</taxon>
        <taxon>Sphaerotilaceae</taxon>
        <taxon>Roseateles</taxon>
    </lineage>
</organism>
<dbReference type="InterPro" id="IPR004154">
    <property type="entry name" value="Anticodon-bd"/>
</dbReference>
<keyword evidence="2 13" id="KW-0963">Cytoplasm</keyword>
<accession>A0ABU1Z5T0</accession>
<dbReference type="Proteomes" id="UP001180536">
    <property type="component" value="Unassembled WGS sequence"/>
</dbReference>
<evidence type="ECO:0000256" key="6">
    <source>
        <dbReference type="ARBA" id="ARBA00022741"/>
    </source>
</evidence>
<dbReference type="InterPro" id="IPR018163">
    <property type="entry name" value="Thr/Ala-tRNA-synth_IIc_edit"/>
</dbReference>
<evidence type="ECO:0000256" key="5">
    <source>
        <dbReference type="ARBA" id="ARBA00022723"/>
    </source>
</evidence>
<dbReference type="PANTHER" id="PTHR11451:SF44">
    <property type="entry name" value="THREONINE--TRNA LIGASE, CHLOROPLASTIC_MITOCHONDRIAL 2"/>
    <property type="match status" value="1"/>
</dbReference>
<comment type="caution">
    <text evidence="16">The sequence shown here is derived from an EMBL/GenBank/DDBJ whole genome shotgun (WGS) entry which is preliminary data.</text>
</comment>
<keyword evidence="8 13" id="KW-0067">ATP-binding</keyword>
<gene>
    <name evidence="13" type="primary">thrS</name>
    <name evidence="16" type="ORF">J2X16_000702</name>
</gene>
<dbReference type="Pfam" id="PF07973">
    <property type="entry name" value="tRNA_SAD"/>
    <property type="match status" value="1"/>
</dbReference>